<sequence>MSKHFTKRSSPMTIENAAAPESQDLVISRLLKAPRAKVWRAWSDPQLLKQWWCPKPWTTEVRAFDMRPGGAFHTFMQGPDGGTSDNPGCFLEIVPMEKIVSTSALVAGYRPGTPWLSMTAVITMADEGDGTRYIARVMHPDEATRKQHEEMGFYEGWGICITQLEEFAQQLK</sequence>
<protein>
    <recommendedName>
        <fullName evidence="2">Activator of Hsp90 ATPase homologue 1/2-like C-terminal domain-containing protein</fullName>
    </recommendedName>
</protein>
<evidence type="ECO:0000256" key="1">
    <source>
        <dbReference type="ARBA" id="ARBA00006817"/>
    </source>
</evidence>
<dbReference type="Gene3D" id="3.30.530.20">
    <property type="match status" value="1"/>
</dbReference>
<dbReference type="CDD" id="cd08896">
    <property type="entry name" value="SRPBCC_CalC_Aha1-like_3"/>
    <property type="match status" value="1"/>
</dbReference>
<organism evidence="3 4">
    <name type="scientific">Cupriavidus taiwanensis</name>
    <dbReference type="NCBI Taxonomy" id="164546"/>
    <lineage>
        <taxon>Bacteria</taxon>
        <taxon>Pseudomonadati</taxon>
        <taxon>Pseudomonadota</taxon>
        <taxon>Betaproteobacteria</taxon>
        <taxon>Burkholderiales</taxon>
        <taxon>Burkholderiaceae</taxon>
        <taxon>Cupriavidus</taxon>
    </lineage>
</organism>
<accession>A0A375IMT5</accession>
<name>A0A375IMT5_9BURK</name>
<dbReference type="Proteomes" id="UP000255505">
    <property type="component" value="Plasmid II"/>
</dbReference>
<keyword evidence="3" id="KW-0614">Plasmid</keyword>
<gene>
    <name evidence="3" type="ORF">CT19425_MP50447</name>
</gene>
<evidence type="ECO:0000259" key="2">
    <source>
        <dbReference type="Pfam" id="PF08327"/>
    </source>
</evidence>
<dbReference type="InterPro" id="IPR013538">
    <property type="entry name" value="ASHA1/2-like_C"/>
</dbReference>
<geneLocation type="plasmid" evidence="3">
    <name>II</name>
</geneLocation>
<dbReference type="InterPro" id="IPR023393">
    <property type="entry name" value="START-like_dom_sf"/>
</dbReference>
<feature type="domain" description="Activator of Hsp90 ATPase homologue 1/2-like C-terminal" evidence="2">
    <location>
        <begin position="32"/>
        <end position="167"/>
    </location>
</feature>
<comment type="similarity">
    <text evidence="1">Belongs to the AHA1 family.</text>
</comment>
<dbReference type="EMBL" id="LT991977">
    <property type="protein sequence ID" value="SPK75411.1"/>
    <property type="molecule type" value="Genomic_DNA"/>
</dbReference>
<proteinExistence type="inferred from homology"/>
<evidence type="ECO:0000313" key="3">
    <source>
        <dbReference type="EMBL" id="SPK75411.1"/>
    </source>
</evidence>
<reference evidence="3 4" key="1">
    <citation type="submission" date="2018-01" db="EMBL/GenBank/DDBJ databases">
        <authorList>
            <person name="Gaut B.S."/>
            <person name="Morton B.R."/>
            <person name="Clegg M.T."/>
            <person name="Duvall M.R."/>
        </authorList>
    </citation>
    <scope>NUCLEOTIDE SEQUENCE [LARGE SCALE GENOMIC DNA]</scope>
    <source>
        <strain evidence="3">Cupriavidus taiwanensis LMG 19425</strain>
        <plasmid evidence="4">Plasmid ii</plasmid>
    </source>
</reference>
<dbReference type="Pfam" id="PF08327">
    <property type="entry name" value="AHSA1"/>
    <property type="match status" value="1"/>
</dbReference>
<dbReference type="AlphaFoldDB" id="A0A375IMT5"/>
<dbReference type="SUPFAM" id="SSF55961">
    <property type="entry name" value="Bet v1-like"/>
    <property type="match status" value="1"/>
</dbReference>
<evidence type="ECO:0000313" key="4">
    <source>
        <dbReference type="Proteomes" id="UP000255505"/>
    </source>
</evidence>